<dbReference type="Pfam" id="PF02525">
    <property type="entry name" value="Flavodoxin_2"/>
    <property type="match status" value="1"/>
</dbReference>
<evidence type="ECO:0000256" key="1">
    <source>
        <dbReference type="ARBA" id="ARBA00023002"/>
    </source>
</evidence>
<accession>A0A1M5HF80</accession>
<organism evidence="3 4">
    <name type="scientific">Cnuella takakiae</name>
    <dbReference type="NCBI Taxonomy" id="1302690"/>
    <lineage>
        <taxon>Bacteria</taxon>
        <taxon>Pseudomonadati</taxon>
        <taxon>Bacteroidota</taxon>
        <taxon>Chitinophagia</taxon>
        <taxon>Chitinophagales</taxon>
        <taxon>Chitinophagaceae</taxon>
        <taxon>Cnuella</taxon>
    </lineage>
</organism>
<gene>
    <name evidence="3" type="ORF">SAMN05444008_11933</name>
</gene>
<dbReference type="InterPro" id="IPR046980">
    <property type="entry name" value="KefG/KefF"/>
</dbReference>
<dbReference type="SUPFAM" id="SSF52218">
    <property type="entry name" value="Flavoproteins"/>
    <property type="match status" value="1"/>
</dbReference>
<dbReference type="Proteomes" id="UP000184368">
    <property type="component" value="Unassembled WGS sequence"/>
</dbReference>
<dbReference type="STRING" id="1302690.BUE76_13865"/>
<proteinExistence type="predicted"/>
<dbReference type="GO" id="GO:0003955">
    <property type="term" value="F:NAD(P)H dehydrogenase (quinone) activity"/>
    <property type="evidence" value="ECO:0007669"/>
    <property type="project" value="TreeGrafter"/>
</dbReference>
<dbReference type="GO" id="GO:0009055">
    <property type="term" value="F:electron transfer activity"/>
    <property type="evidence" value="ECO:0007669"/>
    <property type="project" value="TreeGrafter"/>
</dbReference>
<evidence type="ECO:0000313" key="4">
    <source>
        <dbReference type="Proteomes" id="UP000184368"/>
    </source>
</evidence>
<dbReference type="PANTHER" id="PTHR47307">
    <property type="entry name" value="GLUTATHIONE-REGULATED POTASSIUM-EFFLUX SYSTEM ANCILLARY PROTEIN KEFG"/>
    <property type="match status" value="1"/>
</dbReference>
<dbReference type="AlphaFoldDB" id="A0A1M5HF80"/>
<protein>
    <submittedName>
        <fullName evidence="3">Kef-type potassium/proton antiporter accessory protein, CPA2 family</fullName>
    </submittedName>
</protein>
<dbReference type="GO" id="GO:0010181">
    <property type="term" value="F:FMN binding"/>
    <property type="evidence" value="ECO:0007669"/>
    <property type="project" value="TreeGrafter"/>
</dbReference>
<dbReference type="PANTHER" id="PTHR47307:SF1">
    <property type="entry name" value="GLUTATHIONE-REGULATED POTASSIUM-EFFLUX SYSTEM ANCILLARY PROTEIN KEFG"/>
    <property type="match status" value="1"/>
</dbReference>
<dbReference type="InterPro" id="IPR003680">
    <property type="entry name" value="Flavodoxin_fold"/>
</dbReference>
<name>A0A1M5HF80_9BACT</name>
<evidence type="ECO:0000259" key="2">
    <source>
        <dbReference type="Pfam" id="PF02525"/>
    </source>
</evidence>
<dbReference type="Gene3D" id="3.40.50.360">
    <property type="match status" value="1"/>
</dbReference>
<dbReference type="InterPro" id="IPR029039">
    <property type="entry name" value="Flavoprotein-like_sf"/>
</dbReference>
<feature type="domain" description="Flavodoxin-like fold" evidence="2">
    <location>
        <begin position="3"/>
        <end position="169"/>
    </location>
</feature>
<dbReference type="RefSeq" id="WP_073047126.1">
    <property type="nucleotide sequence ID" value="NZ_FQUO01000019.1"/>
</dbReference>
<dbReference type="OrthoDB" id="652200at2"/>
<evidence type="ECO:0000313" key="3">
    <source>
        <dbReference type="EMBL" id="SHG14616.1"/>
    </source>
</evidence>
<sequence>MPRLLLLFAHPALEKSRIHKRLIRELKSIPQVTFHDLYEAYPDFNIDIATEQQLLLSHDIIAFQHPFYWYSAPAIIKQWMDLVLEHGWAYGSEGRMLEGKKALNIISSGGPRHVYAPEGRNRFTYRQFLAPFEQSVRLCKMDYLPPFVVPGTHRMEQQDLETFAALYRQALILLTAGNAPTDPGAELLNDQLTSSGILTH</sequence>
<keyword evidence="4" id="KW-1185">Reference proteome</keyword>
<dbReference type="EMBL" id="FQUO01000019">
    <property type="protein sequence ID" value="SHG14616.1"/>
    <property type="molecule type" value="Genomic_DNA"/>
</dbReference>
<reference evidence="3 4" key="1">
    <citation type="submission" date="2016-11" db="EMBL/GenBank/DDBJ databases">
        <authorList>
            <person name="Jaros S."/>
            <person name="Januszkiewicz K."/>
            <person name="Wedrychowicz H."/>
        </authorList>
    </citation>
    <scope>NUCLEOTIDE SEQUENCE [LARGE SCALE GENOMIC DNA]</scope>
    <source>
        <strain evidence="3 4">DSM 26897</strain>
    </source>
</reference>
<keyword evidence="1" id="KW-0560">Oxidoreductase</keyword>